<dbReference type="CDD" id="cd02203">
    <property type="entry name" value="PurL_repeat1"/>
    <property type="match status" value="1"/>
</dbReference>
<dbReference type="NCBIfam" id="TIGR01735">
    <property type="entry name" value="FGAM_synt"/>
    <property type="match status" value="1"/>
</dbReference>
<dbReference type="Pfam" id="PF18076">
    <property type="entry name" value="FGAR-AT_N"/>
    <property type="match status" value="1"/>
</dbReference>
<dbReference type="NCBIfam" id="NF003672">
    <property type="entry name" value="PRK05297.1"/>
    <property type="match status" value="1"/>
</dbReference>
<comment type="similarity">
    <text evidence="2 12">In the N-terminal section; belongs to the FGAMS family.</text>
</comment>
<dbReference type="SUPFAM" id="SSF82697">
    <property type="entry name" value="PurS-like"/>
    <property type="match status" value="1"/>
</dbReference>
<accession>A0A2M8VY26</accession>
<dbReference type="HAMAP" id="MF_00419">
    <property type="entry name" value="PurL_1"/>
    <property type="match status" value="1"/>
</dbReference>
<dbReference type="EMBL" id="PGTX01000001">
    <property type="protein sequence ID" value="PJI82770.1"/>
    <property type="molecule type" value="Genomic_DNA"/>
</dbReference>
<dbReference type="GO" id="GO:0046872">
    <property type="term" value="F:metal ion binding"/>
    <property type="evidence" value="ECO:0007669"/>
    <property type="project" value="UniProtKB-KW"/>
</dbReference>
<dbReference type="InterPro" id="IPR055181">
    <property type="entry name" value="FGAR-AT_PurM_N-like"/>
</dbReference>
<comment type="subunit">
    <text evidence="12">Monomer.</text>
</comment>
<comment type="function">
    <text evidence="12">Phosphoribosylformylglycinamidine synthase involved in the purines biosynthetic pathway. Catalyzes the ATP-dependent conversion of formylglycinamide ribonucleotide (FGAR) and glutamine to yield formylglycinamidine ribonucleotide (FGAM) and glutamate.</text>
</comment>
<evidence type="ECO:0000259" key="13">
    <source>
        <dbReference type="Pfam" id="PF02769"/>
    </source>
</evidence>
<keyword evidence="3 12" id="KW-0963">Cytoplasm</keyword>
<evidence type="ECO:0000256" key="6">
    <source>
        <dbReference type="ARBA" id="ARBA00022741"/>
    </source>
</evidence>
<feature type="binding site" evidence="12">
    <location>
        <begin position="319"/>
        <end position="330"/>
    </location>
    <ligand>
        <name>ATP</name>
        <dbReference type="ChEBI" id="CHEBI:30616"/>
    </ligand>
</feature>
<evidence type="ECO:0000259" key="15">
    <source>
        <dbReference type="Pfam" id="PF18076"/>
    </source>
</evidence>
<dbReference type="FunFam" id="3.40.50.880:FF:000008">
    <property type="entry name" value="Phosphoribosylformylglycinamidine synthase"/>
    <property type="match status" value="1"/>
</dbReference>
<dbReference type="CDD" id="cd01740">
    <property type="entry name" value="GATase1_FGAR_AT"/>
    <property type="match status" value="1"/>
</dbReference>
<feature type="binding site" evidence="12">
    <location>
        <position position="905"/>
    </location>
    <ligand>
        <name>Mg(2+)</name>
        <dbReference type="ChEBI" id="CHEBI:18420"/>
    </ligand>
</feature>
<dbReference type="GO" id="GO:0006189">
    <property type="term" value="P:'de novo' IMP biosynthetic process"/>
    <property type="evidence" value="ECO:0007669"/>
    <property type="project" value="UniProtKB-UniRule"/>
</dbReference>
<keyword evidence="8 12" id="KW-0067">ATP-binding</keyword>
<keyword evidence="7 12" id="KW-0658">Purine biosynthesis</keyword>
<dbReference type="InterPro" id="IPR010918">
    <property type="entry name" value="PurM-like_C_dom"/>
</dbReference>
<evidence type="ECO:0000313" key="18">
    <source>
        <dbReference type="Proteomes" id="UP000229366"/>
    </source>
</evidence>
<evidence type="ECO:0000256" key="2">
    <source>
        <dbReference type="ARBA" id="ARBA00008608"/>
    </source>
</evidence>
<dbReference type="OrthoDB" id="9804441at2"/>
<feature type="binding site" evidence="12">
    <location>
        <position position="692"/>
    </location>
    <ligand>
        <name>ATP</name>
        <dbReference type="ChEBI" id="CHEBI:30616"/>
    </ligand>
</feature>
<feature type="domain" description="Phosphoribosylformylglycinamidine synthase N-terminal" evidence="15">
    <location>
        <begin position="38"/>
        <end position="162"/>
    </location>
</feature>
<evidence type="ECO:0000256" key="3">
    <source>
        <dbReference type="ARBA" id="ARBA00022490"/>
    </source>
</evidence>
<dbReference type="InterPro" id="IPR010073">
    <property type="entry name" value="PurL_large"/>
</dbReference>
<dbReference type="FunFam" id="1.10.8.750:FF:000002">
    <property type="entry name" value="Phosphoribosylformylglycinamidine synthase"/>
    <property type="match status" value="1"/>
</dbReference>
<evidence type="ECO:0000256" key="9">
    <source>
        <dbReference type="ARBA" id="ARBA00022842"/>
    </source>
</evidence>
<dbReference type="Gene3D" id="3.30.1330.10">
    <property type="entry name" value="PurM-like, N-terminal domain"/>
    <property type="match status" value="2"/>
</dbReference>
<dbReference type="Gene3D" id="3.40.50.880">
    <property type="match status" value="1"/>
</dbReference>
<dbReference type="UniPathway" id="UPA00074">
    <property type="reaction ID" value="UER00128"/>
</dbReference>
<feature type="domain" description="PurM-like C-terminal" evidence="13">
    <location>
        <begin position="440"/>
        <end position="597"/>
    </location>
</feature>
<keyword evidence="9 12" id="KW-0460">Magnesium</keyword>
<dbReference type="PANTHER" id="PTHR10099:SF1">
    <property type="entry name" value="PHOSPHORIBOSYLFORMYLGLYCINAMIDINE SYNTHASE"/>
    <property type="match status" value="1"/>
</dbReference>
<dbReference type="FunFam" id="3.30.1330.10:FF:000005">
    <property type="entry name" value="Phosphoribosylformylglycinamidine synthase"/>
    <property type="match status" value="1"/>
</dbReference>
<evidence type="ECO:0000256" key="1">
    <source>
        <dbReference type="ARBA" id="ARBA00004920"/>
    </source>
</evidence>
<dbReference type="GO" id="GO:0005524">
    <property type="term" value="F:ATP binding"/>
    <property type="evidence" value="ECO:0007669"/>
    <property type="project" value="UniProtKB-UniRule"/>
</dbReference>
<feature type="active site" description="Nucleophile" evidence="12">
    <location>
        <position position="1180"/>
    </location>
</feature>
<feature type="binding site" evidence="12">
    <location>
        <position position="736"/>
    </location>
    <ligand>
        <name>Mg(2+)</name>
        <dbReference type="ChEBI" id="CHEBI:18420"/>
    </ligand>
</feature>
<dbReference type="InterPro" id="IPR040707">
    <property type="entry name" value="FGAR-AT_N"/>
</dbReference>
<organism evidence="17 18">
    <name type="scientific">Polynucleobacter brandtiae</name>
    <dbReference type="NCBI Taxonomy" id="1938816"/>
    <lineage>
        <taxon>Bacteria</taxon>
        <taxon>Pseudomonadati</taxon>
        <taxon>Pseudomonadota</taxon>
        <taxon>Betaproteobacteria</taxon>
        <taxon>Burkholderiales</taxon>
        <taxon>Burkholderiaceae</taxon>
        <taxon>Polynucleobacter</taxon>
    </lineage>
</organism>
<dbReference type="InterPro" id="IPR036921">
    <property type="entry name" value="PurM-like_N_sf"/>
</dbReference>
<dbReference type="Pfam" id="PF02769">
    <property type="entry name" value="AIRS_C"/>
    <property type="match status" value="2"/>
</dbReference>
<dbReference type="PANTHER" id="PTHR10099">
    <property type="entry name" value="PHOSPHORIBOSYLFORMYLGLYCINAMIDINE SYNTHASE"/>
    <property type="match status" value="1"/>
</dbReference>
<keyword evidence="5 12" id="KW-0479">Metal-binding</keyword>
<gene>
    <name evidence="12" type="primary">purL</name>
    <name evidence="17" type="ORF">B0G85_0154</name>
</gene>
<evidence type="ECO:0000256" key="4">
    <source>
        <dbReference type="ARBA" id="ARBA00022598"/>
    </source>
</evidence>
<feature type="domain" description="PurM-like C-terminal" evidence="13">
    <location>
        <begin position="868"/>
        <end position="1002"/>
    </location>
</feature>
<dbReference type="SUPFAM" id="SSF52317">
    <property type="entry name" value="Class I glutamine amidotransferase-like"/>
    <property type="match status" value="1"/>
</dbReference>
<keyword evidence="4 12" id="KW-0436">Ligase</keyword>
<evidence type="ECO:0000259" key="16">
    <source>
        <dbReference type="Pfam" id="PF22689"/>
    </source>
</evidence>
<name>A0A2M8VY26_9BURK</name>
<feature type="domain" description="Phosphoribosylformylglycinamidine synthase linker" evidence="14">
    <location>
        <begin position="183"/>
        <end position="232"/>
    </location>
</feature>
<sequence length="1344" mass="146358">MFSYTCLPGANALSAFRQQRLVATLVAQGIDLESIEAQYLHFIWTEVELSPQDKTILESLLTYGQPFKANPKSGTTLFGKPNARNSSISIPRFGTVSPWASKATDIARQCGLNILRIERGIEYTFQSKKNLSAEQEQQVFTALYDRMTETLITHIDQASALYQTLADRPFKRILILSEGKSALDKANQELGLALSDDEIIYLTENFIRLERNPTDVELIMFAQANSEHCRHKIFNSTWTIDGDDQEKSLFAMIRNTHQLQPEGTIVAYSDNSAVMVGCESETWSAKGVDHHYEKDTRLVHTLMKVETHNHPTAIAPFPGASTGAGGEIRDEGATGIGGRPKAGLTGFTVSNLNIPGTDFPWEAERYGKPDRIAAPLQIMIDGPLGGAAFNNEFGRPILGGYFRVFEQTLEGVRRGYHKPIMIAGGIGSIDSIHTAKKEIKAGHLFIQLGGPGMRIGMGGATGSSVATGTNTADLDFDSVQRGNPEMERRAQEVINACCAMGEGNPIVSIHDVGAGGLSNAFPELADGAGLGAQFKLRNVPLEESGMSPAEIWCNESQERYVLAIDSKDLDLLTALCERERCPFAVVGEATTERQLQLSDSKEATGTDAAMPIDMPMEVLLGKPPRMHRDVQRVEQNFDELNVTDADLAQCIAWVLQQPTVASKSFLITIGDRTVGGLNARDPFVGPWQVPVADCAVTLMDYKGYRGEAMSMGERTPLAVINAPAAAKMAVGEAITNLLAADIRRLEDVKLSANWMAACGSPGEDAKLYDSVAAIGMELCPALGISIPVGKDSLSMATAWKEGGQSKAVVSPVSLIISAFASVQDVRKTSTPLLVLKDAAGQPIETELILIDLGRSQNRMAGSILAQVLNQSGRSAPNVDQPQDLKSLAAAIIELRQQQMLLAYHDRSDGGLLACIAEMAFASHCGISINVDMIAVDLGQEQDWGDAKNWADQVSGRRHEQTLRALFNEELGAVIQIRKADRDAVFATLRKLDLSACSHVIAKPNANGRIEIWRDAKNIFAEPRVVLQKMWGNTSYQIARLRDNPDCADSEFALLDNLADAGMSPKLTFDPRDDLAAPFINKNVRPKLAILREQGVNSHVEMAYAMSWAGFDSYDVHMSDLLSGKANLADFRGLVACGGFSYGDVLGAGEGWAKTILFNNQLRDQFSTFFNREESFALGVCNGCQMMSNLSGIIPGAQAWPKFTRNQSEQYEARFVMAEVMSSPSIFTQGMEGSHLPIAIAHGEGFANFSLQGNLDSIKQQGLSTLRFVDHQGMPTETYPMNPNGSPGGLTGVTTADGRFTVMMPHPERVFRAAQMSWCPPAWLDVPDGASPWMRLFRNARSWAK</sequence>
<evidence type="ECO:0000256" key="7">
    <source>
        <dbReference type="ARBA" id="ARBA00022755"/>
    </source>
</evidence>
<proteinExistence type="inferred from homology"/>
<dbReference type="Gene3D" id="1.10.8.750">
    <property type="entry name" value="Phosphoribosylformylglycinamidine synthase, linker domain"/>
    <property type="match status" value="1"/>
</dbReference>
<dbReference type="Proteomes" id="UP000229366">
    <property type="component" value="Unassembled WGS sequence"/>
</dbReference>
<dbReference type="GO" id="GO:0004642">
    <property type="term" value="F:phosphoribosylformylglycinamidine synthase activity"/>
    <property type="evidence" value="ECO:0007669"/>
    <property type="project" value="UniProtKB-UniRule"/>
</dbReference>
<dbReference type="RefSeq" id="WP_100378539.1">
    <property type="nucleotide sequence ID" value="NZ_CBCSBW010000004.1"/>
</dbReference>
<dbReference type="InterPro" id="IPR029062">
    <property type="entry name" value="Class_I_gatase-like"/>
</dbReference>
<dbReference type="SUPFAM" id="SSF109736">
    <property type="entry name" value="FGAM synthase PurL, linker domain"/>
    <property type="match status" value="1"/>
</dbReference>
<dbReference type="InterPro" id="IPR036604">
    <property type="entry name" value="PurS-like_sf"/>
</dbReference>
<feature type="binding site" evidence="12">
    <location>
        <position position="907"/>
    </location>
    <ligand>
        <name>ATP</name>
        <dbReference type="ChEBI" id="CHEBI:30616"/>
    </ligand>
</feature>
<feature type="binding site" evidence="12">
    <location>
        <position position="732"/>
    </location>
    <ligand>
        <name>Mg(2+)</name>
        <dbReference type="ChEBI" id="CHEBI:18420"/>
    </ligand>
</feature>
<reference evidence="17 18" key="1">
    <citation type="submission" date="2017-11" db="EMBL/GenBank/DDBJ databases">
        <title>Genomic Encyclopedia of Type Strains, Phase III (KMG-III): the genomes of soil and plant-associated and newly described type strains.</title>
        <authorList>
            <person name="Whitman W."/>
        </authorList>
    </citation>
    <scope>NUCLEOTIDE SEQUENCE [LARGE SCALE GENOMIC DNA]</scope>
    <source>
        <strain evidence="17 18">UB-Domo-W1</strain>
    </source>
</reference>
<protein>
    <recommendedName>
        <fullName evidence="12">Phosphoribosylformylglycinamidine synthase</fullName>
        <shortName evidence="12">FGAM synthase</shortName>
        <shortName evidence="12">FGAMS</shortName>
        <ecNumber evidence="12">6.3.5.3</ecNumber>
    </recommendedName>
    <alternativeName>
        <fullName evidence="12">Formylglycinamide ribonucleotide amidotransferase</fullName>
        <shortName evidence="12">FGAR amidotransferase</shortName>
        <shortName evidence="12">FGAR-AT</shortName>
    </alternativeName>
</protein>
<evidence type="ECO:0000313" key="17">
    <source>
        <dbReference type="EMBL" id="PJI82770.1"/>
    </source>
</evidence>
<evidence type="ECO:0000256" key="10">
    <source>
        <dbReference type="ARBA" id="ARBA00022962"/>
    </source>
</evidence>
<keyword evidence="18" id="KW-1185">Reference proteome</keyword>
<feature type="active site" evidence="12">
    <location>
        <position position="1305"/>
    </location>
</feature>
<dbReference type="EC" id="6.3.5.3" evidence="12"/>
<dbReference type="SUPFAM" id="SSF56042">
    <property type="entry name" value="PurM C-terminal domain-like"/>
    <property type="match status" value="2"/>
</dbReference>
<keyword evidence="6 12" id="KW-0547">Nucleotide-binding</keyword>
<evidence type="ECO:0000256" key="11">
    <source>
        <dbReference type="ARBA" id="ARBA00052585"/>
    </source>
</evidence>
<dbReference type="CDD" id="cd02204">
    <property type="entry name" value="PurL_repeat2"/>
    <property type="match status" value="1"/>
</dbReference>
<dbReference type="Pfam" id="PF13507">
    <property type="entry name" value="GATase_5"/>
    <property type="match status" value="1"/>
</dbReference>
<comment type="caution">
    <text evidence="17">The sequence shown here is derived from an EMBL/GenBank/DDBJ whole genome shotgun (WGS) entry which is preliminary data.</text>
</comment>
<comment type="catalytic activity">
    <reaction evidence="11 12">
        <text>N(2)-formyl-N(1)-(5-phospho-beta-D-ribosyl)glycinamide + L-glutamine + ATP + H2O = 2-formamido-N(1)-(5-O-phospho-beta-D-ribosyl)acetamidine + L-glutamate + ADP + phosphate + H(+)</text>
        <dbReference type="Rhea" id="RHEA:17129"/>
        <dbReference type="ChEBI" id="CHEBI:15377"/>
        <dbReference type="ChEBI" id="CHEBI:15378"/>
        <dbReference type="ChEBI" id="CHEBI:29985"/>
        <dbReference type="ChEBI" id="CHEBI:30616"/>
        <dbReference type="ChEBI" id="CHEBI:43474"/>
        <dbReference type="ChEBI" id="CHEBI:58359"/>
        <dbReference type="ChEBI" id="CHEBI:147286"/>
        <dbReference type="ChEBI" id="CHEBI:147287"/>
        <dbReference type="ChEBI" id="CHEBI:456216"/>
        <dbReference type="EC" id="6.3.5.3"/>
    </reaction>
</comment>
<evidence type="ECO:0000256" key="8">
    <source>
        <dbReference type="ARBA" id="ARBA00022840"/>
    </source>
</evidence>
<dbReference type="InterPro" id="IPR036676">
    <property type="entry name" value="PurM-like_C_sf"/>
</dbReference>
<dbReference type="SUPFAM" id="SSF55326">
    <property type="entry name" value="PurM N-terminal domain-like"/>
    <property type="match status" value="2"/>
</dbReference>
<dbReference type="SMART" id="SM01211">
    <property type="entry name" value="GATase_5"/>
    <property type="match status" value="1"/>
</dbReference>
<comment type="subcellular location">
    <subcellularLocation>
        <location evidence="12">Cytoplasm</location>
    </subcellularLocation>
</comment>
<evidence type="ECO:0000256" key="12">
    <source>
        <dbReference type="HAMAP-Rule" id="MF_00419"/>
    </source>
</evidence>
<feature type="domain" description="FGAR-AT PurM N-terminal-like" evidence="16">
    <location>
        <begin position="662"/>
        <end position="820"/>
    </location>
</feature>
<dbReference type="Pfam" id="PF22689">
    <property type="entry name" value="FGAR-AT_PurM_N-like"/>
    <property type="match status" value="1"/>
</dbReference>
<evidence type="ECO:0000256" key="5">
    <source>
        <dbReference type="ARBA" id="ARBA00022723"/>
    </source>
</evidence>
<feature type="binding site" evidence="12">
    <location>
        <position position="693"/>
    </location>
    <ligand>
        <name>Mg(2+)</name>
        <dbReference type="ChEBI" id="CHEBI:18420"/>
    </ligand>
</feature>
<keyword evidence="10 12" id="KW-0315">Glutamine amidotransferase</keyword>
<dbReference type="Gene3D" id="3.90.650.10">
    <property type="entry name" value="PurM-like C-terminal domain"/>
    <property type="match status" value="2"/>
</dbReference>
<dbReference type="Pfam" id="PF18072">
    <property type="entry name" value="FGAR-AT_linker"/>
    <property type="match status" value="1"/>
</dbReference>
<feature type="active site" evidence="12">
    <location>
        <position position="1307"/>
    </location>
</feature>
<dbReference type="PROSITE" id="PS51273">
    <property type="entry name" value="GATASE_TYPE_1"/>
    <property type="match status" value="1"/>
</dbReference>
<dbReference type="InterPro" id="IPR041609">
    <property type="entry name" value="PurL_linker"/>
</dbReference>
<comment type="caution">
    <text evidence="12">Lacks conserved residue(s) required for the propagation of feature annotation.</text>
</comment>
<dbReference type="FunFam" id="3.90.650.10:FF:000024">
    <property type="entry name" value="Phosphoribosylformylglycinamidine synthase"/>
    <property type="match status" value="1"/>
</dbReference>
<comment type="pathway">
    <text evidence="1 12">Purine metabolism; IMP biosynthesis via de novo pathway; 5-amino-1-(5-phospho-D-ribosyl)imidazole from N(2)-formyl-N(1)-(5-phospho-D-ribosyl)glycinamide: step 1/2.</text>
</comment>
<evidence type="ECO:0000259" key="14">
    <source>
        <dbReference type="Pfam" id="PF18072"/>
    </source>
</evidence>
<dbReference type="GO" id="GO:0005737">
    <property type="term" value="C:cytoplasm"/>
    <property type="evidence" value="ECO:0007669"/>
    <property type="project" value="UniProtKB-SubCell"/>
</dbReference>